<keyword evidence="1" id="KW-0175">Coiled coil</keyword>
<feature type="coiled-coil region" evidence="1">
    <location>
        <begin position="15"/>
        <end position="67"/>
    </location>
</feature>
<accession>A0A183CDY8</accession>
<sequence length="71" mass="8650">MDDFVLNFKKAQTFIERLKERVETALNAKDEEIVQLRDELKRVDNELKRCRTENEALTKKIWQLEKRNQNE</sequence>
<proteinExistence type="predicted"/>
<evidence type="ECO:0000313" key="2">
    <source>
        <dbReference type="Proteomes" id="UP000050741"/>
    </source>
</evidence>
<dbReference type="AlphaFoldDB" id="A0A183CDY8"/>
<dbReference type="WBParaSite" id="GPLIN_001109200">
    <property type="protein sequence ID" value="GPLIN_001109200"/>
    <property type="gene ID" value="GPLIN_001109200"/>
</dbReference>
<evidence type="ECO:0000313" key="3">
    <source>
        <dbReference type="WBParaSite" id="GPLIN_001109200"/>
    </source>
</evidence>
<dbReference type="Proteomes" id="UP000050741">
    <property type="component" value="Unassembled WGS sequence"/>
</dbReference>
<organism evidence="2 3">
    <name type="scientific">Globodera pallida</name>
    <name type="common">Potato cyst nematode worm</name>
    <name type="synonym">Heterodera pallida</name>
    <dbReference type="NCBI Taxonomy" id="36090"/>
    <lineage>
        <taxon>Eukaryota</taxon>
        <taxon>Metazoa</taxon>
        <taxon>Ecdysozoa</taxon>
        <taxon>Nematoda</taxon>
        <taxon>Chromadorea</taxon>
        <taxon>Rhabditida</taxon>
        <taxon>Tylenchina</taxon>
        <taxon>Tylenchomorpha</taxon>
        <taxon>Tylenchoidea</taxon>
        <taxon>Heteroderidae</taxon>
        <taxon>Heteroderinae</taxon>
        <taxon>Globodera</taxon>
    </lineage>
</organism>
<evidence type="ECO:0000256" key="1">
    <source>
        <dbReference type="SAM" id="Coils"/>
    </source>
</evidence>
<keyword evidence="2" id="KW-1185">Reference proteome</keyword>
<protein>
    <submittedName>
        <fullName evidence="3">Cell division protein ZapB</fullName>
    </submittedName>
</protein>
<reference evidence="3" key="2">
    <citation type="submission" date="2016-06" db="UniProtKB">
        <authorList>
            <consortium name="WormBaseParasite"/>
        </authorList>
    </citation>
    <scope>IDENTIFICATION</scope>
</reference>
<name>A0A183CDY8_GLOPA</name>
<reference evidence="2" key="1">
    <citation type="submission" date="2014-05" db="EMBL/GenBank/DDBJ databases">
        <title>The genome and life-stage specific transcriptomes of Globodera pallida elucidate key aspects of plant parasitism by a cyst nematode.</title>
        <authorList>
            <person name="Cotton J.A."/>
            <person name="Lilley C.J."/>
            <person name="Jones L.M."/>
            <person name="Kikuchi T."/>
            <person name="Reid A.J."/>
            <person name="Thorpe P."/>
            <person name="Tsai I.J."/>
            <person name="Beasley H."/>
            <person name="Blok V."/>
            <person name="Cock P.J.A."/>
            <person name="Van den Akker S.E."/>
            <person name="Holroyd N."/>
            <person name="Hunt M."/>
            <person name="Mantelin S."/>
            <person name="Naghra H."/>
            <person name="Pain A."/>
            <person name="Palomares-Rius J.E."/>
            <person name="Zarowiecki M."/>
            <person name="Berriman M."/>
            <person name="Jones J.T."/>
            <person name="Urwin P.E."/>
        </authorList>
    </citation>
    <scope>NUCLEOTIDE SEQUENCE [LARGE SCALE GENOMIC DNA]</scope>
    <source>
        <strain evidence="2">Lindley</strain>
    </source>
</reference>